<dbReference type="InterPro" id="IPR036514">
    <property type="entry name" value="SGNH_hydro_sf"/>
</dbReference>
<proteinExistence type="predicted"/>
<dbReference type="GO" id="GO:0016788">
    <property type="term" value="F:hydrolase activity, acting on ester bonds"/>
    <property type="evidence" value="ECO:0007669"/>
    <property type="project" value="InterPro"/>
</dbReference>
<sequence length="396" mass="44045">MSVPINVFTRNVQSILSALTSSDSPYAVADTPVSIVLITPGPCLPSMFPDPAEKEWCTQDSMRKYRDAVLEVGKEWKSKEAEQATARGWSIETVDAWGSVVGQAGGQAEELRPYFKDGIHLSTKGYATVEERISRVVQTKFAGRGLDWEDEADLPKRAPIGFGGWNSNGTRVLMDHIFAKKGEASTSPIVRLVTLWIGTNDSVLPPKDQTVSLPDFVKNLHALLSDLTSPSSPYVIADTPLSIILITPGPCLTSMFENYKVKWRTPESTREFRDAVLQVGAEWKGREKAQELNGAKERGWSIETVDFWADLVKQAGGDGEELRPYLTDGLHLTSEGYDVVWEGVSNAIQKKFKGRGLDWEDEEDLPKRVPWCGDVDWSRPESIVEGMRLPAFRLRT</sequence>
<dbReference type="InterPro" id="IPR001087">
    <property type="entry name" value="GDSL"/>
</dbReference>
<accession>A0AA38H4V2</accession>
<organism evidence="1 2">
    <name type="scientific">Dioszegia hungarica</name>
    <dbReference type="NCBI Taxonomy" id="4972"/>
    <lineage>
        <taxon>Eukaryota</taxon>
        <taxon>Fungi</taxon>
        <taxon>Dikarya</taxon>
        <taxon>Basidiomycota</taxon>
        <taxon>Agaricomycotina</taxon>
        <taxon>Tremellomycetes</taxon>
        <taxon>Tremellales</taxon>
        <taxon>Bulleribasidiaceae</taxon>
        <taxon>Dioszegia</taxon>
    </lineage>
</organism>
<name>A0AA38H4V2_9TREE</name>
<dbReference type="AlphaFoldDB" id="A0AA38H4V2"/>
<dbReference type="PANTHER" id="PTHR14209:SF19">
    <property type="entry name" value="ISOAMYL ACETATE-HYDROLYZING ESTERASE 1 HOMOLOG"/>
    <property type="match status" value="1"/>
</dbReference>
<keyword evidence="2" id="KW-1185">Reference proteome</keyword>
<evidence type="ECO:0000313" key="2">
    <source>
        <dbReference type="Proteomes" id="UP001164286"/>
    </source>
</evidence>
<dbReference type="Proteomes" id="UP001164286">
    <property type="component" value="Unassembled WGS sequence"/>
</dbReference>
<dbReference type="InterPro" id="IPR045136">
    <property type="entry name" value="Iah1-like"/>
</dbReference>
<protein>
    <recommendedName>
        <fullName evidence="3">SGNH hydrolase-type esterase domain-containing protein</fullName>
    </recommendedName>
</protein>
<comment type="caution">
    <text evidence="1">The sequence shown here is derived from an EMBL/GenBank/DDBJ whole genome shotgun (WGS) entry which is preliminary data.</text>
</comment>
<dbReference type="RefSeq" id="XP_052943923.1">
    <property type="nucleotide sequence ID" value="XM_053090300.1"/>
</dbReference>
<dbReference type="Pfam" id="PF00657">
    <property type="entry name" value="Lipase_GDSL"/>
    <property type="match status" value="1"/>
</dbReference>
<dbReference type="SUPFAM" id="SSF52266">
    <property type="entry name" value="SGNH hydrolase"/>
    <property type="match status" value="2"/>
</dbReference>
<evidence type="ECO:0008006" key="3">
    <source>
        <dbReference type="Google" id="ProtNLM"/>
    </source>
</evidence>
<dbReference type="PANTHER" id="PTHR14209">
    <property type="entry name" value="ISOAMYL ACETATE-HYDROLYZING ESTERASE 1"/>
    <property type="match status" value="1"/>
</dbReference>
<reference evidence="1" key="1">
    <citation type="journal article" date="2022" name="G3 (Bethesda)">
        <title>High quality genome of the basidiomycete yeast Dioszegia hungarica PDD-24b-2 isolated from cloud water.</title>
        <authorList>
            <person name="Jarrige D."/>
            <person name="Haridas S."/>
            <person name="Bleykasten-Grosshans C."/>
            <person name="Joly M."/>
            <person name="Nadalig T."/>
            <person name="Sancelme M."/>
            <person name="Vuilleumier S."/>
            <person name="Grigoriev I.V."/>
            <person name="Amato P."/>
            <person name="Bringel F."/>
        </authorList>
    </citation>
    <scope>NUCLEOTIDE SEQUENCE</scope>
    <source>
        <strain evidence="1">PDD-24b-2</strain>
    </source>
</reference>
<dbReference type="Gene3D" id="3.40.50.1110">
    <property type="entry name" value="SGNH hydrolase"/>
    <property type="match status" value="2"/>
</dbReference>
<dbReference type="EMBL" id="JAKWFO010000008">
    <property type="protein sequence ID" value="KAI9634146.1"/>
    <property type="molecule type" value="Genomic_DNA"/>
</dbReference>
<dbReference type="GeneID" id="77729505"/>
<gene>
    <name evidence="1" type="ORF">MKK02DRAFT_38818</name>
</gene>
<evidence type="ECO:0000313" key="1">
    <source>
        <dbReference type="EMBL" id="KAI9634146.1"/>
    </source>
</evidence>